<gene>
    <name evidence="1" type="ORF">S03H2_21297</name>
</gene>
<comment type="caution">
    <text evidence="1">The sequence shown here is derived from an EMBL/GenBank/DDBJ whole genome shotgun (WGS) entry which is preliminary data.</text>
</comment>
<evidence type="ECO:0000313" key="1">
    <source>
        <dbReference type="EMBL" id="GAH43755.1"/>
    </source>
</evidence>
<dbReference type="AlphaFoldDB" id="X1GG02"/>
<organism evidence="1">
    <name type="scientific">marine sediment metagenome</name>
    <dbReference type="NCBI Taxonomy" id="412755"/>
    <lineage>
        <taxon>unclassified sequences</taxon>
        <taxon>metagenomes</taxon>
        <taxon>ecological metagenomes</taxon>
    </lineage>
</organism>
<dbReference type="EMBL" id="BARU01011319">
    <property type="protein sequence ID" value="GAH43755.1"/>
    <property type="molecule type" value="Genomic_DNA"/>
</dbReference>
<feature type="non-terminal residue" evidence="1">
    <location>
        <position position="275"/>
    </location>
</feature>
<feature type="non-terminal residue" evidence="1">
    <location>
        <position position="1"/>
    </location>
</feature>
<dbReference type="Pfam" id="PF07676">
    <property type="entry name" value="PD40"/>
    <property type="match status" value="3"/>
</dbReference>
<dbReference type="InterPro" id="IPR011042">
    <property type="entry name" value="6-blade_b-propeller_TolB-like"/>
</dbReference>
<dbReference type="SUPFAM" id="SSF82171">
    <property type="entry name" value="DPP6 N-terminal domain-like"/>
    <property type="match status" value="1"/>
</dbReference>
<protein>
    <recommendedName>
        <fullName evidence="2">DUF5050 domain-containing protein</fullName>
    </recommendedName>
</protein>
<proteinExistence type="predicted"/>
<dbReference type="Gene3D" id="2.120.10.30">
    <property type="entry name" value="TolB, C-terminal domain"/>
    <property type="match status" value="1"/>
</dbReference>
<sequence>GEEYKGIPYLEEASQNTTLKYKSKSIKEKQAPWHSFFYLGKAYRINNQLDKALEAYNNFRNMPDFEDNYNLNLVDNEISSCGKAKIIQDIPVKIKETNPGEPINNSSANYNPVLSQDENTIVFMTDLKFYNAIYQSKKINGQWTEPENITPQVGSDGDAVPTSLSYDGKELFLVKGSNNNRDIYVSKFKDGWWTNMEPLGDNINSNHAETHASVSSDGYTLYFTSNRKGGEGELDIYSSKKMENGQWGPAKNLGPKINTIYNEETPFLSSDGRIL</sequence>
<accession>X1GG02</accession>
<dbReference type="InterPro" id="IPR011659">
    <property type="entry name" value="WD40"/>
</dbReference>
<name>X1GG02_9ZZZZ</name>
<reference evidence="1" key="1">
    <citation type="journal article" date="2014" name="Front. Microbiol.">
        <title>High frequency of phylogenetically diverse reductive dehalogenase-homologous genes in deep subseafloor sedimentary metagenomes.</title>
        <authorList>
            <person name="Kawai M."/>
            <person name="Futagami T."/>
            <person name="Toyoda A."/>
            <person name="Takaki Y."/>
            <person name="Nishi S."/>
            <person name="Hori S."/>
            <person name="Arai W."/>
            <person name="Tsubouchi T."/>
            <person name="Morono Y."/>
            <person name="Uchiyama I."/>
            <person name="Ito T."/>
            <person name="Fujiyama A."/>
            <person name="Inagaki F."/>
            <person name="Takami H."/>
        </authorList>
    </citation>
    <scope>NUCLEOTIDE SEQUENCE</scope>
    <source>
        <strain evidence="1">Expedition CK06-06</strain>
    </source>
</reference>
<evidence type="ECO:0008006" key="2">
    <source>
        <dbReference type="Google" id="ProtNLM"/>
    </source>
</evidence>